<organism evidence="1 2">
    <name type="scientific">Phytophthora ramorum</name>
    <name type="common">Sudden oak death agent</name>
    <dbReference type="NCBI Taxonomy" id="164328"/>
    <lineage>
        <taxon>Eukaryota</taxon>
        <taxon>Sar</taxon>
        <taxon>Stramenopiles</taxon>
        <taxon>Oomycota</taxon>
        <taxon>Peronosporomycetes</taxon>
        <taxon>Peronosporales</taxon>
        <taxon>Peronosporaceae</taxon>
        <taxon>Phytophthora</taxon>
    </lineage>
</organism>
<reference evidence="2" key="1">
    <citation type="journal article" date="2006" name="Science">
        <title>Phytophthora genome sequences uncover evolutionary origins and mechanisms of pathogenesis.</title>
        <authorList>
            <person name="Tyler B.M."/>
            <person name="Tripathy S."/>
            <person name="Zhang X."/>
            <person name="Dehal P."/>
            <person name="Jiang R.H."/>
            <person name="Aerts A."/>
            <person name="Arredondo F.D."/>
            <person name="Baxter L."/>
            <person name="Bensasson D."/>
            <person name="Beynon J.L."/>
            <person name="Chapman J."/>
            <person name="Damasceno C.M."/>
            <person name="Dorrance A.E."/>
            <person name="Dou D."/>
            <person name="Dickerman A.W."/>
            <person name="Dubchak I.L."/>
            <person name="Garbelotto M."/>
            <person name="Gijzen M."/>
            <person name="Gordon S.G."/>
            <person name="Govers F."/>
            <person name="Grunwald N.J."/>
            <person name="Huang W."/>
            <person name="Ivors K.L."/>
            <person name="Jones R.W."/>
            <person name="Kamoun S."/>
            <person name="Krampis K."/>
            <person name="Lamour K.H."/>
            <person name="Lee M.K."/>
            <person name="McDonald W.H."/>
            <person name="Medina M."/>
            <person name="Meijer H.J."/>
            <person name="Nordberg E.K."/>
            <person name="Maclean D.J."/>
            <person name="Ospina-Giraldo M.D."/>
            <person name="Morris P.F."/>
            <person name="Phuntumart V."/>
            <person name="Putnam N.H."/>
            <person name="Rash S."/>
            <person name="Rose J.K."/>
            <person name="Sakihama Y."/>
            <person name="Salamov A.A."/>
            <person name="Savidor A."/>
            <person name="Scheuring C.F."/>
            <person name="Smith B.M."/>
            <person name="Sobral B.W."/>
            <person name="Terry A."/>
            <person name="Torto-Alalibo T.A."/>
            <person name="Win J."/>
            <person name="Xu Z."/>
            <person name="Zhang H."/>
            <person name="Grigoriev I.V."/>
            <person name="Rokhsar D.S."/>
            <person name="Boore J.L."/>
        </authorList>
    </citation>
    <scope>NUCLEOTIDE SEQUENCE [LARGE SCALE GENOMIC DNA]</scope>
    <source>
        <strain evidence="2">Pr102</strain>
    </source>
</reference>
<dbReference type="OMA" id="WDRGYYT"/>
<proteinExistence type="predicted"/>
<dbReference type="AlphaFoldDB" id="H3H557"/>
<dbReference type="InParanoid" id="H3H557"/>
<dbReference type="HOGENOM" id="CLU_059118_1_0_1"/>
<dbReference type="EnsemblProtists" id="Phyra85742">
    <property type="protein sequence ID" value="Phyra85742"/>
    <property type="gene ID" value="Phyra85742"/>
</dbReference>
<sequence>MDRTSVRVDVTPHSTIEFVGARTVDVVQSTTPDSFRASVFLCASATGRKLRSMVAVAGAPGTIVHDELKEDMHYDWDRGYYTVQAKAYCDKRVMIEWIDTVWAPTIQAQKWRHIAASVLQAWDKVDAESIRNGFLKASLVATGPRDARGVFATPKQPSEGVVEES</sequence>
<protein>
    <recommendedName>
        <fullName evidence="3">DDE-1 domain-containing protein</fullName>
    </recommendedName>
</protein>
<dbReference type="EMBL" id="DS566289">
    <property type="status" value="NOT_ANNOTATED_CDS"/>
    <property type="molecule type" value="Genomic_DNA"/>
</dbReference>
<dbReference type="Proteomes" id="UP000005238">
    <property type="component" value="Unassembled WGS sequence"/>
</dbReference>
<name>H3H557_PHYRM</name>
<dbReference type="STRING" id="164328.H3H557"/>
<dbReference type="VEuPathDB" id="FungiDB:KRP23_15172"/>
<evidence type="ECO:0000313" key="2">
    <source>
        <dbReference type="Proteomes" id="UP000005238"/>
    </source>
</evidence>
<reference evidence="1" key="2">
    <citation type="submission" date="2015-06" db="UniProtKB">
        <authorList>
            <consortium name="EnsemblProtists"/>
        </authorList>
    </citation>
    <scope>IDENTIFICATION</scope>
    <source>
        <strain evidence="1">Pr102</strain>
    </source>
</reference>
<accession>H3H557</accession>
<evidence type="ECO:0000313" key="1">
    <source>
        <dbReference type="EnsemblProtists" id="Phyra85742"/>
    </source>
</evidence>
<evidence type="ECO:0008006" key="3">
    <source>
        <dbReference type="Google" id="ProtNLM"/>
    </source>
</evidence>
<keyword evidence="2" id="KW-1185">Reference proteome</keyword>